<dbReference type="GO" id="GO:0000160">
    <property type="term" value="P:phosphorelay signal transduction system"/>
    <property type="evidence" value="ECO:0007669"/>
    <property type="project" value="InterPro"/>
</dbReference>
<dbReference type="InterPro" id="IPR001789">
    <property type="entry name" value="Sig_transdc_resp-reg_receiver"/>
</dbReference>
<dbReference type="PANTHER" id="PTHR44520">
    <property type="entry name" value="RESPONSE REGULATOR RCP1-RELATED"/>
    <property type="match status" value="1"/>
</dbReference>
<dbReference type="AlphaFoldDB" id="A0A1M6XKI2"/>
<evidence type="ECO:0000313" key="4">
    <source>
        <dbReference type="Proteomes" id="UP000184191"/>
    </source>
</evidence>
<reference evidence="4" key="1">
    <citation type="submission" date="2016-11" db="EMBL/GenBank/DDBJ databases">
        <authorList>
            <person name="Varghese N."/>
            <person name="Submissions S."/>
        </authorList>
    </citation>
    <scope>NUCLEOTIDE SEQUENCE [LARGE SCALE GENOMIC DNA]</scope>
    <source>
        <strain evidence="4">DSM 29327</strain>
    </source>
</reference>
<dbReference type="CDD" id="cd17557">
    <property type="entry name" value="REC_Rcp-like"/>
    <property type="match status" value="1"/>
</dbReference>
<dbReference type="EMBL" id="FRBN01000004">
    <property type="protein sequence ID" value="SHL06416.1"/>
    <property type="molecule type" value="Genomic_DNA"/>
</dbReference>
<feature type="domain" description="Response regulatory" evidence="2">
    <location>
        <begin position="14"/>
        <end position="137"/>
    </location>
</feature>
<proteinExistence type="predicted"/>
<sequence>MSDSVKLSERPPLDIILVEDDDGDAKAIRRALTRAKIANPVMRVVDGIEALGLLRGETGTPPDSYILLIDLNMPRMNGIELLEEIRIDPLLKEAVAFLLTTSSDERDRAAAYAHNVTGYIQKQNAGSDFVDLIGTLDHFWRIVELPDMRLDRIA</sequence>
<dbReference type="OrthoDB" id="9793549at2"/>
<dbReference type="InterPro" id="IPR011006">
    <property type="entry name" value="CheY-like_superfamily"/>
</dbReference>
<evidence type="ECO:0000313" key="3">
    <source>
        <dbReference type="EMBL" id="SHL06416.1"/>
    </source>
</evidence>
<feature type="modified residue" description="4-aspartylphosphate" evidence="1">
    <location>
        <position position="70"/>
    </location>
</feature>
<dbReference type="Proteomes" id="UP000184191">
    <property type="component" value="Unassembled WGS sequence"/>
</dbReference>
<protein>
    <submittedName>
        <fullName evidence="3">Response regulator receiver domain-containing protein</fullName>
    </submittedName>
</protein>
<dbReference type="SMART" id="SM00448">
    <property type="entry name" value="REC"/>
    <property type="match status" value="1"/>
</dbReference>
<dbReference type="InterPro" id="IPR052893">
    <property type="entry name" value="TCS_response_regulator"/>
</dbReference>
<dbReference type="SUPFAM" id="SSF52172">
    <property type="entry name" value="CheY-like"/>
    <property type="match status" value="1"/>
</dbReference>
<accession>A0A1M6XKI2</accession>
<dbReference type="RefSeq" id="WP_073196079.1">
    <property type="nucleotide sequence ID" value="NZ_FRBN01000004.1"/>
</dbReference>
<keyword evidence="4" id="KW-1185">Reference proteome</keyword>
<gene>
    <name evidence="3" type="ORF">SAMN05444414_104163</name>
</gene>
<dbReference type="Pfam" id="PF00072">
    <property type="entry name" value="Response_reg"/>
    <property type="match status" value="1"/>
</dbReference>
<keyword evidence="1" id="KW-0597">Phosphoprotein</keyword>
<name>A0A1M6XKI2_9RHOB</name>
<dbReference type="STRING" id="1054996.SAMN05444414_104163"/>
<evidence type="ECO:0000259" key="2">
    <source>
        <dbReference type="PROSITE" id="PS50110"/>
    </source>
</evidence>
<dbReference type="PROSITE" id="PS50110">
    <property type="entry name" value="RESPONSE_REGULATORY"/>
    <property type="match status" value="1"/>
</dbReference>
<evidence type="ECO:0000256" key="1">
    <source>
        <dbReference type="PROSITE-ProRule" id="PRU00169"/>
    </source>
</evidence>
<dbReference type="PANTHER" id="PTHR44520:SF2">
    <property type="entry name" value="RESPONSE REGULATOR RCP1"/>
    <property type="match status" value="1"/>
</dbReference>
<organism evidence="3 4">
    <name type="scientific">Roseovarius marisflavi</name>
    <dbReference type="NCBI Taxonomy" id="1054996"/>
    <lineage>
        <taxon>Bacteria</taxon>
        <taxon>Pseudomonadati</taxon>
        <taxon>Pseudomonadota</taxon>
        <taxon>Alphaproteobacteria</taxon>
        <taxon>Rhodobacterales</taxon>
        <taxon>Roseobacteraceae</taxon>
        <taxon>Roseovarius</taxon>
    </lineage>
</organism>
<dbReference type="Gene3D" id="3.40.50.2300">
    <property type="match status" value="1"/>
</dbReference>